<dbReference type="Gene3D" id="1.10.540.10">
    <property type="entry name" value="Acyl-CoA dehydrogenase/oxidase, N-terminal domain"/>
    <property type="match status" value="1"/>
</dbReference>
<dbReference type="InterPro" id="IPR009075">
    <property type="entry name" value="AcylCo_DH/oxidase_C"/>
</dbReference>
<accession>A0A4R7W1K4</accession>
<dbReference type="FunFam" id="2.40.110.10:FF:000002">
    <property type="entry name" value="Acyl-CoA dehydrogenase fadE12"/>
    <property type="match status" value="1"/>
</dbReference>
<feature type="domain" description="Acyl-CoA dehydrogenase/oxidase C-terminal" evidence="11">
    <location>
        <begin position="249"/>
        <end position="394"/>
    </location>
</feature>
<feature type="domain" description="Acyl-CoA dehydrogenase/oxidase N-terminal" evidence="13">
    <location>
        <begin position="21"/>
        <end position="133"/>
    </location>
</feature>
<keyword evidence="6 10" id="KW-0560">Oxidoreductase</keyword>
<reference evidence="14 15" key="1">
    <citation type="submission" date="2019-03" db="EMBL/GenBank/DDBJ databases">
        <title>Genomic Encyclopedia of Archaeal and Bacterial Type Strains, Phase II (KMG-II): from individual species to whole genera.</title>
        <authorList>
            <person name="Goeker M."/>
        </authorList>
    </citation>
    <scope>NUCLEOTIDE SEQUENCE [LARGE SCALE GENOMIC DNA]</scope>
    <source>
        <strain evidence="14 15">DSM 45499</strain>
    </source>
</reference>
<dbReference type="Pfam" id="PF00441">
    <property type="entry name" value="Acyl-CoA_dh_1"/>
    <property type="match status" value="1"/>
</dbReference>
<evidence type="ECO:0000259" key="13">
    <source>
        <dbReference type="Pfam" id="PF02771"/>
    </source>
</evidence>
<dbReference type="InterPro" id="IPR036250">
    <property type="entry name" value="AcylCo_DH-like_C"/>
</dbReference>
<keyword evidence="4 10" id="KW-0285">Flavoprotein</keyword>
<comment type="pathway">
    <text evidence="2">Siderophore biosynthesis; mycobactin biosynthesis.</text>
</comment>
<evidence type="ECO:0000256" key="6">
    <source>
        <dbReference type="ARBA" id="ARBA00023002"/>
    </source>
</evidence>
<evidence type="ECO:0000256" key="4">
    <source>
        <dbReference type="ARBA" id="ARBA00022630"/>
    </source>
</evidence>
<comment type="caution">
    <text evidence="14">The sequence shown here is derived from an EMBL/GenBank/DDBJ whole genome shotgun (WGS) entry which is preliminary data.</text>
</comment>
<evidence type="ECO:0000256" key="5">
    <source>
        <dbReference type="ARBA" id="ARBA00022827"/>
    </source>
</evidence>
<dbReference type="EMBL" id="SOCP01000002">
    <property type="protein sequence ID" value="TDV55995.1"/>
    <property type="molecule type" value="Genomic_DNA"/>
</dbReference>
<organism evidence="14 15">
    <name type="scientific">Actinophytocola oryzae</name>
    <dbReference type="NCBI Taxonomy" id="502181"/>
    <lineage>
        <taxon>Bacteria</taxon>
        <taxon>Bacillati</taxon>
        <taxon>Actinomycetota</taxon>
        <taxon>Actinomycetes</taxon>
        <taxon>Pseudonocardiales</taxon>
        <taxon>Pseudonocardiaceae</taxon>
    </lineage>
</organism>
<comment type="function">
    <text evidence="7">Catalyzes the dehydrogenation at the alpha-beta position of ACP-bound acyl chains. This results in the introduction of a double bond in the lipidic chain, which is further transferred to the epsilon-amino group of lysine residue in the mycobactin core by MbtK.</text>
</comment>
<dbReference type="InterPro" id="IPR006089">
    <property type="entry name" value="Acyl-CoA_DH_CS"/>
</dbReference>
<feature type="domain" description="Acyl-CoA oxidase/dehydrogenase middle" evidence="12">
    <location>
        <begin position="137"/>
        <end position="234"/>
    </location>
</feature>
<keyword evidence="5 10" id="KW-0274">FAD</keyword>
<dbReference type="InterPro" id="IPR009100">
    <property type="entry name" value="AcylCoA_DH/oxidase_NM_dom_sf"/>
</dbReference>
<comment type="cofactor">
    <cofactor evidence="1 10">
        <name>FAD</name>
        <dbReference type="ChEBI" id="CHEBI:57692"/>
    </cofactor>
</comment>
<sequence>MLPTVSIGNTYTHLMRRTLFTAEHEDFRVMVRGFLEREVVPVYEQWREAGLVPRELFTDLGKLGVMGMSVPAEYGGGGHDDYRFNVVLQEECARANVTLGGLRTHLDVVVPYFTGLANDEQRARWFPGLASGDLYSAIAMTEPGTGSDLAGVTTTAVRDGADYVLDGAKTFITGGEHADVVIVVARTGTDPRDRRAGLSLLVVEKGMPGFAVGRRLHKLGLSTQDTVELSFTEVRVPAANLLGAEGAAFTLLRRNLAQERLAITVGAVAQARTAVDLTVAYVRDRVVFGRPLAEFQNTKFELAAMAAEVDAAQAMLDAAIGAHVAGELDPVDAAKTKLFCTETQGRVVDRCLQLHGGYGYILEYPIARLYADARVTRIYGGTSEVMKTIISKSLGL</sequence>
<protein>
    <recommendedName>
        <fullName evidence="8">Acyl-[acyl-carrier-protein] dehydrogenase MbtN</fullName>
    </recommendedName>
    <alternativeName>
        <fullName evidence="9">Mycobactin synthase protein N</fullName>
    </alternativeName>
</protein>
<evidence type="ECO:0000256" key="1">
    <source>
        <dbReference type="ARBA" id="ARBA00001974"/>
    </source>
</evidence>
<evidence type="ECO:0000259" key="11">
    <source>
        <dbReference type="Pfam" id="PF00441"/>
    </source>
</evidence>
<proteinExistence type="inferred from homology"/>
<evidence type="ECO:0000313" key="14">
    <source>
        <dbReference type="EMBL" id="TDV55995.1"/>
    </source>
</evidence>
<dbReference type="InterPro" id="IPR013786">
    <property type="entry name" value="AcylCoA_DH/ox_N"/>
</dbReference>
<name>A0A4R7W1K4_9PSEU</name>
<evidence type="ECO:0000256" key="8">
    <source>
        <dbReference type="ARBA" id="ARBA00040394"/>
    </source>
</evidence>
<evidence type="ECO:0000313" key="15">
    <source>
        <dbReference type="Proteomes" id="UP000294927"/>
    </source>
</evidence>
<dbReference type="PROSITE" id="PS00073">
    <property type="entry name" value="ACYL_COA_DH_2"/>
    <property type="match status" value="1"/>
</dbReference>
<dbReference type="SUPFAM" id="SSF47203">
    <property type="entry name" value="Acyl-CoA dehydrogenase C-terminal domain-like"/>
    <property type="match status" value="1"/>
</dbReference>
<dbReference type="GO" id="GO:0005737">
    <property type="term" value="C:cytoplasm"/>
    <property type="evidence" value="ECO:0007669"/>
    <property type="project" value="TreeGrafter"/>
</dbReference>
<dbReference type="GO" id="GO:0003995">
    <property type="term" value="F:acyl-CoA dehydrogenase activity"/>
    <property type="evidence" value="ECO:0007669"/>
    <property type="project" value="InterPro"/>
</dbReference>
<dbReference type="Proteomes" id="UP000294927">
    <property type="component" value="Unassembled WGS sequence"/>
</dbReference>
<evidence type="ECO:0000256" key="9">
    <source>
        <dbReference type="ARBA" id="ARBA00042660"/>
    </source>
</evidence>
<evidence type="ECO:0000256" key="3">
    <source>
        <dbReference type="ARBA" id="ARBA00009347"/>
    </source>
</evidence>
<comment type="similarity">
    <text evidence="3 10">Belongs to the acyl-CoA dehydrogenase family.</text>
</comment>
<dbReference type="FunFam" id="1.20.140.10:FF:000001">
    <property type="entry name" value="Acyl-CoA dehydrogenase"/>
    <property type="match status" value="1"/>
</dbReference>
<dbReference type="InterPro" id="IPR050741">
    <property type="entry name" value="Acyl-CoA_dehydrogenase"/>
</dbReference>
<dbReference type="PANTHER" id="PTHR48083:SF20">
    <property type="entry name" value="LONG-CHAIN SPECIFIC ACYL-COA DEHYDROGENASE, MITOCHONDRIAL"/>
    <property type="match status" value="1"/>
</dbReference>
<keyword evidence="15" id="KW-1185">Reference proteome</keyword>
<dbReference type="Pfam" id="PF02771">
    <property type="entry name" value="Acyl-CoA_dh_N"/>
    <property type="match status" value="1"/>
</dbReference>
<dbReference type="GO" id="GO:0050660">
    <property type="term" value="F:flavin adenine dinucleotide binding"/>
    <property type="evidence" value="ECO:0007669"/>
    <property type="project" value="InterPro"/>
</dbReference>
<dbReference type="AlphaFoldDB" id="A0A4R7W1K4"/>
<dbReference type="InterPro" id="IPR037069">
    <property type="entry name" value="AcylCoA_DH/ox_N_sf"/>
</dbReference>
<gene>
    <name evidence="14" type="ORF">CLV71_10256</name>
</gene>
<evidence type="ECO:0000259" key="12">
    <source>
        <dbReference type="Pfam" id="PF02770"/>
    </source>
</evidence>
<evidence type="ECO:0000256" key="7">
    <source>
        <dbReference type="ARBA" id="ARBA00037085"/>
    </source>
</evidence>
<dbReference type="InterPro" id="IPR046373">
    <property type="entry name" value="Acyl-CoA_Oxase/DH_mid-dom_sf"/>
</dbReference>
<dbReference type="GO" id="GO:0033539">
    <property type="term" value="P:fatty acid beta-oxidation using acyl-CoA dehydrogenase"/>
    <property type="evidence" value="ECO:0007669"/>
    <property type="project" value="TreeGrafter"/>
</dbReference>
<evidence type="ECO:0000256" key="10">
    <source>
        <dbReference type="RuleBase" id="RU362125"/>
    </source>
</evidence>
<dbReference type="Gene3D" id="2.40.110.10">
    <property type="entry name" value="Butyryl-CoA Dehydrogenase, subunit A, domain 2"/>
    <property type="match status" value="1"/>
</dbReference>
<dbReference type="SUPFAM" id="SSF56645">
    <property type="entry name" value="Acyl-CoA dehydrogenase NM domain-like"/>
    <property type="match status" value="1"/>
</dbReference>
<dbReference type="Gene3D" id="1.20.140.10">
    <property type="entry name" value="Butyryl-CoA Dehydrogenase, subunit A, domain 3"/>
    <property type="match status" value="1"/>
</dbReference>
<dbReference type="Pfam" id="PF02770">
    <property type="entry name" value="Acyl-CoA_dh_M"/>
    <property type="match status" value="1"/>
</dbReference>
<dbReference type="PANTHER" id="PTHR48083">
    <property type="entry name" value="MEDIUM-CHAIN SPECIFIC ACYL-COA DEHYDROGENASE, MITOCHONDRIAL-RELATED"/>
    <property type="match status" value="1"/>
</dbReference>
<evidence type="ECO:0000256" key="2">
    <source>
        <dbReference type="ARBA" id="ARBA00005102"/>
    </source>
</evidence>
<dbReference type="InterPro" id="IPR006091">
    <property type="entry name" value="Acyl-CoA_Oxase/DH_mid-dom"/>
</dbReference>